<protein>
    <submittedName>
        <fullName evidence="2">Thiopeptide-type bacteriocin biosynthesis protein</fullName>
    </submittedName>
</protein>
<dbReference type="NCBIfam" id="TIGR03891">
    <property type="entry name" value="thiopep_ocin"/>
    <property type="match status" value="1"/>
</dbReference>
<feature type="domain" description="Thiopeptide-type bacteriocin biosynthesis" evidence="1">
    <location>
        <begin position="7"/>
        <end position="325"/>
    </location>
</feature>
<proteinExistence type="predicted"/>
<organism evidence="2 3">
    <name type="scientific">Rhodocytophaga aerolata</name>
    <dbReference type="NCBI Taxonomy" id="455078"/>
    <lineage>
        <taxon>Bacteria</taxon>
        <taxon>Pseudomonadati</taxon>
        <taxon>Bacteroidota</taxon>
        <taxon>Cytophagia</taxon>
        <taxon>Cytophagales</taxon>
        <taxon>Rhodocytophagaceae</taxon>
        <taxon>Rhodocytophaga</taxon>
    </lineage>
</organism>
<dbReference type="RefSeq" id="WP_302037527.1">
    <property type="nucleotide sequence ID" value="NZ_JAUKPO010000005.1"/>
</dbReference>
<dbReference type="InterPro" id="IPR023809">
    <property type="entry name" value="Thiopep_bacteriocin_synth_dom"/>
</dbReference>
<dbReference type="Proteomes" id="UP001168528">
    <property type="component" value="Unassembled WGS sequence"/>
</dbReference>
<gene>
    <name evidence="2" type="ORF">Q0590_10695</name>
</gene>
<name>A0ABT8R3P6_9BACT</name>
<evidence type="ECO:0000313" key="3">
    <source>
        <dbReference type="Proteomes" id="UP001168528"/>
    </source>
</evidence>
<evidence type="ECO:0000313" key="2">
    <source>
        <dbReference type="EMBL" id="MDO1446722.1"/>
    </source>
</evidence>
<dbReference type="Pfam" id="PF14028">
    <property type="entry name" value="Lant_dehydr_C"/>
    <property type="match status" value="1"/>
</dbReference>
<reference evidence="2" key="1">
    <citation type="submission" date="2023-07" db="EMBL/GenBank/DDBJ databases">
        <title>The genome sequence of Rhodocytophaga aerolata KACC 12507.</title>
        <authorList>
            <person name="Zhang X."/>
        </authorList>
    </citation>
    <scope>NUCLEOTIDE SEQUENCE</scope>
    <source>
        <strain evidence="2">KACC 12507</strain>
    </source>
</reference>
<accession>A0ABT8R3P6</accession>
<comment type="caution">
    <text evidence="2">The sequence shown here is derived from an EMBL/GenBank/DDBJ whole genome shotgun (WGS) entry which is preliminary data.</text>
</comment>
<dbReference type="EMBL" id="JAUKPO010000005">
    <property type="protein sequence ID" value="MDO1446722.1"/>
    <property type="molecule type" value="Genomic_DNA"/>
</dbReference>
<evidence type="ECO:0000259" key="1">
    <source>
        <dbReference type="Pfam" id="PF14028"/>
    </source>
</evidence>
<keyword evidence="3" id="KW-1185">Reference proteome</keyword>
<sequence length="332" mass="38612">MFPQTSWLAAYLCYAEPWETFLCNAVIPFIENMREQHLACQFFFIRYWEKGPHIRLRLKGQATDLETHVKPALVKHFTSYFQTYPSSRPEPAWVSSLPDAQQWWPNNSIQFVTYEPETERYGGEQGLLLAEKQFQASSETVLSMLQARGNWDYSRALGVAIQLHLGFAAATGMDLSEASFFFSSVFENWLPKAYVSYPKPASPQELQTRQTEVLQAFYHTYQRQKPVLLPLFQTTWAALKNREEFEQAWFTKWLQHMQAIDQELRQVQAQGNLRTPPTYPILAQQLFSAAQQQRWAIYDSYVHMTNNRLGILNHDEGFVGYVLSKGVEDIAR</sequence>